<keyword evidence="2" id="KW-0238">DNA-binding</keyword>
<dbReference type="InterPro" id="IPR036388">
    <property type="entry name" value="WH-like_DNA-bd_sf"/>
</dbReference>
<dbReference type="SMART" id="SM00421">
    <property type="entry name" value="HTH_LUXR"/>
    <property type="match status" value="1"/>
</dbReference>
<comment type="caution">
    <text evidence="5">The sequence shown here is derived from an EMBL/GenBank/DDBJ whole genome shotgun (WGS) entry which is preliminary data.</text>
</comment>
<dbReference type="EMBL" id="BAABGP010000014">
    <property type="protein sequence ID" value="GAA4485997.1"/>
    <property type="molecule type" value="Genomic_DNA"/>
</dbReference>
<dbReference type="Proteomes" id="UP001500731">
    <property type="component" value="Unassembled WGS sequence"/>
</dbReference>
<evidence type="ECO:0000313" key="5">
    <source>
        <dbReference type="EMBL" id="GAA4485997.1"/>
    </source>
</evidence>
<evidence type="ECO:0000256" key="2">
    <source>
        <dbReference type="ARBA" id="ARBA00023125"/>
    </source>
</evidence>
<name>A0ABP8PER6_9MICO</name>
<dbReference type="InterPro" id="IPR000792">
    <property type="entry name" value="Tscrpt_reg_LuxR_C"/>
</dbReference>
<dbReference type="PANTHER" id="PTHR43214:SF24">
    <property type="entry name" value="TRANSCRIPTIONAL REGULATORY PROTEIN NARL-RELATED"/>
    <property type="match status" value="1"/>
</dbReference>
<dbReference type="CDD" id="cd06170">
    <property type="entry name" value="LuxR_C_like"/>
    <property type="match status" value="1"/>
</dbReference>
<evidence type="ECO:0000259" key="4">
    <source>
        <dbReference type="PROSITE" id="PS50043"/>
    </source>
</evidence>
<gene>
    <name evidence="5" type="ORF">GCM10023171_21230</name>
</gene>
<dbReference type="Gene3D" id="1.10.10.10">
    <property type="entry name" value="Winged helix-like DNA-binding domain superfamily/Winged helix DNA-binding domain"/>
    <property type="match status" value="1"/>
</dbReference>
<evidence type="ECO:0000313" key="6">
    <source>
        <dbReference type="Proteomes" id="UP001500731"/>
    </source>
</evidence>
<dbReference type="InterPro" id="IPR016032">
    <property type="entry name" value="Sig_transdc_resp-reg_C-effctor"/>
</dbReference>
<keyword evidence="1" id="KW-0805">Transcription regulation</keyword>
<evidence type="ECO:0000256" key="3">
    <source>
        <dbReference type="ARBA" id="ARBA00023163"/>
    </source>
</evidence>
<dbReference type="Pfam" id="PF00196">
    <property type="entry name" value="GerE"/>
    <property type="match status" value="1"/>
</dbReference>
<dbReference type="SUPFAM" id="SSF46894">
    <property type="entry name" value="C-terminal effector domain of the bipartite response regulators"/>
    <property type="match status" value="1"/>
</dbReference>
<keyword evidence="6" id="KW-1185">Reference proteome</keyword>
<evidence type="ECO:0000256" key="1">
    <source>
        <dbReference type="ARBA" id="ARBA00023015"/>
    </source>
</evidence>
<protein>
    <recommendedName>
        <fullName evidence="4">HTH luxR-type domain-containing protein</fullName>
    </recommendedName>
</protein>
<organism evidence="5 6">
    <name type="scientific">Microbacterium panaciterrae</name>
    <dbReference type="NCBI Taxonomy" id="985759"/>
    <lineage>
        <taxon>Bacteria</taxon>
        <taxon>Bacillati</taxon>
        <taxon>Actinomycetota</taxon>
        <taxon>Actinomycetes</taxon>
        <taxon>Micrococcales</taxon>
        <taxon>Microbacteriaceae</taxon>
        <taxon>Microbacterium</taxon>
    </lineage>
</organism>
<feature type="domain" description="HTH luxR-type" evidence="4">
    <location>
        <begin position="440"/>
        <end position="505"/>
    </location>
</feature>
<dbReference type="PANTHER" id="PTHR43214">
    <property type="entry name" value="TWO-COMPONENT RESPONSE REGULATOR"/>
    <property type="match status" value="1"/>
</dbReference>
<dbReference type="PROSITE" id="PS50043">
    <property type="entry name" value="HTH_LUXR_2"/>
    <property type="match status" value="1"/>
</dbReference>
<keyword evidence="3" id="KW-0804">Transcription</keyword>
<reference evidence="6" key="1">
    <citation type="journal article" date="2019" name="Int. J. Syst. Evol. Microbiol.">
        <title>The Global Catalogue of Microorganisms (GCM) 10K type strain sequencing project: providing services to taxonomists for standard genome sequencing and annotation.</title>
        <authorList>
            <consortium name="The Broad Institute Genomics Platform"/>
            <consortium name="The Broad Institute Genome Sequencing Center for Infectious Disease"/>
            <person name="Wu L."/>
            <person name="Ma J."/>
        </authorList>
    </citation>
    <scope>NUCLEOTIDE SEQUENCE [LARGE SCALE GENOMIC DNA]</scope>
    <source>
        <strain evidence="6">JCM 17839</strain>
    </source>
</reference>
<sequence length="507" mass="55153">MPEWGEAMREIARQVREATRRGDQDAVVRLIGTRSVDLWFAMPPDELSGVIAQIAPERLRLNPVASLVARMLAPVTTEKPDSAGALPHTPDLPAHLHRWHVLIDAAQARVIGEAGTAYEMLAVLPDVTDPIPTVIDPSNGIRSLYLKQAAIAAALDGRLHEALSLYARVLRVPLRAGFEFFAREAHLRSALIHGLCGDPVVAQAHLREARELPRSDSWVERSLDSEQTLVVTMLDADSDPGTAFERVLQLTYGQMGEIWPFHLLALQRLGVVAERRSESRARLESLVAAGFGATGSGLQRSAPSALLALESLLSGNVPRAKQEWQEVDDRSWPIWFIGTMIALASGASRTAIRDLTAVKSMTKGLRQAERRRTLLLSLAHCLTEDPVAATTAVDHLSDLNPRSESYEAGMLRILAPGVFARLAERIPGLLPAGFLLADTGVLEAPSLTRSEAEVLAGLARGETRDQIAQALFRSVNTVKSQQRSLYRKLGVTSAAEAVRHAAESGYL</sequence>
<accession>A0ABP8PER6</accession>
<dbReference type="InterPro" id="IPR039420">
    <property type="entry name" value="WalR-like"/>
</dbReference>
<dbReference type="PRINTS" id="PR00038">
    <property type="entry name" value="HTHLUXR"/>
</dbReference>
<proteinExistence type="predicted"/>